<dbReference type="PROSITE" id="PS50188">
    <property type="entry name" value="B302_SPRY"/>
    <property type="match status" value="1"/>
</dbReference>
<dbReference type="InterPro" id="IPR001870">
    <property type="entry name" value="B30.2/SPRY"/>
</dbReference>
<dbReference type="InterPro" id="IPR043136">
    <property type="entry name" value="B30.2/SPRY_sf"/>
</dbReference>
<dbReference type="SUPFAM" id="SSF49899">
    <property type="entry name" value="Concanavalin A-like lectins/glucanases"/>
    <property type="match status" value="1"/>
</dbReference>
<gene>
    <name evidence="2" type="primary">ATG10</name>
</gene>
<dbReference type="AlphaFoldDB" id="A0A6Q2YD37"/>
<reference evidence="3" key="1">
    <citation type="journal article" date="2014" name="PLoS ONE">
        <title>The genome and linkage map of the northern pike (Esox lucius): conserved synteny revealed between the salmonid sister group and the Neoteleostei.</title>
        <authorList>
            <person name="Rondeau E.B."/>
            <person name="Minkley D.R."/>
            <person name="Leong J.S."/>
            <person name="Messmer A.M."/>
            <person name="Jantzen J.R."/>
            <person name="von Schalburg K.R."/>
            <person name="Lemon C."/>
            <person name="Bird N.H."/>
            <person name="Koop B.F."/>
        </authorList>
    </citation>
    <scope>NUCLEOTIDE SEQUENCE</scope>
</reference>
<dbReference type="PRINTS" id="PR01407">
    <property type="entry name" value="BUTYPHLNCDUF"/>
</dbReference>
<dbReference type="Gene3D" id="2.60.120.920">
    <property type="match status" value="1"/>
</dbReference>
<feature type="domain" description="B30.2/SPRY" evidence="1">
    <location>
        <begin position="7"/>
        <end position="185"/>
    </location>
</feature>
<dbReference type="Ensembl" id="ENSELUT00000079332.2">
    <property type="protein sequence ID" value="ENSELUP00000063352.2"/>
    <property type="gene ID" value="ENSELUG00000027633.2"/>
</dbReference>
<evidence type="ECO:0000313" key="2">
    <source>
        <dbReference type="Ensembl" id="ENSELUP00000063352.2"/>
    </source>
</evidence>
<dbReference type="Pfam" id="PF13765">
    <property type="entry name" value="PRY"/>
    <property type="match status" value="1"/>
</dbReference>
<evidence type="ECO:0000259" key="1">
    <source>
        <dbReference type="PROSITE" id="PS50188"/>
    </source>
</evidence>
<reference evidence="2" key="4">
    <citation type="submission" date="2025-09" db="UniProtKB">
        <authorList>
            <consortium name="Ensembl"/>
        </authorList>
    </citation>
    <scope>IDENTIFICATION</scope>
</reference>
<evidence type="ECO:0000313" key="3">
    <source>
        <dbReference type="Proteomes" id="UP000265140"/>
    </source>
</evidence>
<dbReference type="InterPro" id="IPR003879">
    <property type="entry name" value="Butyrophylin_SPRY"/>
</dbReference>
<proteinExistence type="predicted"/>
<keyword evidence="3" id="KW-1185">Reference proteome</keyword>
<dbReference type="GeneTree" id="ENSGT01040000240400"/>
<dbReference type="InterPro" id="IPR013320">
    <property type="entry name" value="ConA-like_dom_sf"/>
</dbReference>
<dbReference type="InterPro" id="IPR050143">
    <property type="entry name" value="TRIM/RBCC"/>
</dbReference>
<reference evidence="2" key="3">
    <citation type="submission" date="2025-08" db="UniProtKB">
        <authorList>
            <consortium name="Ensembl"/>
        </authorList>
    </citation>
    <scope>IDENTIFICATION</scope>
</reference>
<dbReference type="Proteomes" id="UP000265140">
    <property type="component" value="Chromosome 4"/>
</dbReference>
<accession>A0A6Q2YD37</accession>
<sequence length="185" mass="21525">QMLVHFKFNHQTTKINFVSTEMRKLQHVTLDPDTAHTSLILPLDWKQVRLEDTPRDDPERFQYFACVMGEDGFTLGRFYYEVQVKGNTVWAVGVAYNSWNEDSALDPENGFWMLIQISEEYPTFVFLFVDYEEGQVSFYDVEDLYPYLCLNQNEDVKNSDPLTPGLKPQGANNSSVEFQWLGKTP</sequence>
<reference evidence="2" key="2">
    <citation type="submission" date="2020-02" db="EMBL/GenBank/DDBJ databases">
        <title>Esox lucius (northern pike) genome, fEsoLuc1, primary haplotype.</title>
        <authorList>
            <person name="Myers G."/>
            <person name="Karagic N."/>
            <person name="Meyer A."/>
            <person name="Pippel M."/>
            <person name="Reichard M."/>
            <person name="Winkler S."/>
            <person name="Tracey A."/>
            <person name="Sims Y."/>
            <person name="Howe K."/>
            <person name="Rhie A."/>
            <person name="Formenti G."/>
            <person name="Durbin R."/>
            <person name="Fedrigo O."/>
            <person name="Jarvis E.D."/>
        </authorList>
    </citation>
    <scope>NUCLEOTIDE SEQUENCE [LARGE SCALE GENOMIC DNA]</scope>
</reference>
<organism evidence="2 3">
    <name type="scientific">Esox lucius</name>
    <name type="common">Northern pike</name>
    <dbReference type="NCBI Taxonomy" id="8010"/>
    <lineage>
        <taxon>Eukaryota</taxon>
        <taxon>Metazoa</taxon>
        <taxon>Chordata</taxon>
        <taxon>Craniata</taxon>
        <taxon>Vertebrata</taxon>
        <taxon>Euteleostomi</taxon>
        <taxon>Actinopterygii</taxon>
        <taxon>Neopterygii</taxon>
        <taxon>Teleostei</taxon>
        <taxon>Protacanthopterygii</taxon>
        <taxon>Esociformes</taxon>
        <taxon>Esocidae</taxon>
        <taxon>Esox</taxon>
    </lineage>
</organism>
<dbReference type="PANTHER" id="PTHR24103">
    <property type="entry name" value="E3 UBIQUITIN-PROTEIN LIGASE TRIM"/>
    <property type="match status" value="1"/>
</dbReference>
<dbReference type="InParanoid" id="A0A6Q2YD37"/>
<protein>
    <recommendedName>
        <fullName evidence="1">B30.2/SPRY domain-containing protein</fullName>
    </recommendedName>
</protein>
<dbReference type="InterPro" id="IPR006574">
    <property type="entry name" value="PRY"/>
</dbReference>
<dbReference type="SMART" id="SM00589">
    <property type="entry name" value="PRY"/>
    <property type="match status" value="1"/>
</dbReference>
<name>A0A6Q2YD37_ESOLU</name>